<keyword evidence="3" id="KW-0175">Coiled coil</keyword>
<dbReference type="Pfam" id="PF24984">
    <property type="entry name" value="HEAT_EF3_GNC1"/>
    <property type="match status" value="1"/>
</dbReference>
<name>A0A6V7TY35_MELEN</name>
<dbReference type="SUPFAM" id="SSF48371">
    <property type="entry name" value="ARM repeat"/>
    <property type="match status" value="3"/>
</dbReference>
<feature type="coiled-coil region" evidence="3">
    <location>
        <begin position="227"/>
        <end position="261"/>
    </location>
</feature>
<dbReference type="GO" id="GO:0005829">
    <property type="term" value="C:cytosol"/>
    <property type="evidence" value="ECO:0007669"/>
    <property type="project" value="TreeGrafter"/>
</dbReference>
<evidence type="ECO:0000313" key="5">
    <source>
        <dbReference type="EMBL" id="CAD2138834.1"/>
    </source>
</evidence>
<dbReference type="Pfam" id="PF23271">
    <property type="entry name" value="HEAT_GCN1"/>
    <property type="match status" value="1"/>
</dbReference>
<reference evidence="5 6" key="1">
    <citation type="submission" date="2020-08" db="EMBL/GenBank/DDBJ databases">
        <authorList>
            <person name="Koutsovoulos G."/>
            <person name="Danchin GJ E."/>
        </authorList>
    </citation>
    <scope>NUCLEOTIDE SEQUENCE [LARGE SCALE GENOMIC DNA]</scope>
</reference>
<accession>A0A6V7TY35</accession>
<dbReference type="Pfam" id="PF24987">
    <property type="entry name" value="HEAT_EF3_N"/>
    <property type="match status" value="2"/>
</dbReference>
<gene>
    <name evidence="5" type="ORF">MENT_LOCUS5923</name>
</gene>
<dbReference type="InterPro" id="IPR021133">
    <property type="entry name" value="HEAT_type_2"/>
</dbReference>
<organism evidence="5 6">
    <name type="scientific">Meloidogyne enterolobii</name>
    <name type="common">Root-knot nematode worm</name>
    <name type="synonym">Meloidogyne mayaguensis</name>
    <dbReference type="NCBI Taxonomy" id="390850"/>
    <lineage>
        <taxon>Eukaryota</taxon>
        <taxon>Metazoa</taxon>
        <taxon>Ecdysozoa</taxon>
        <taxon>Nematoda</taxon>
        <taxon>Chromadorea</taxon>
        <taxon>Rhabditida</taxon>
        <taxon>Tylenchina</taxon>
        <taxon>Tylenchomorpha</taxon>
        <taxon>Tylenchoidea</taxon>
        <taxon>Meloidogynidae</taxon>
        <taxon>Meloidogyninae</taxon>
        <taxon>Meloidogyne</taxon>
    </lineage>
</organism>
<dbReference type="PANTHER" id="PTHR23346">
    <property type="entry name" value="TRANSLATIONAL ACTIVATOR GCN1-RELATED"/>
    <property type="match status" value="1"/>
</dbReference>
<feature type="domain" description="TOG" evidence="4">
    <location>
        <begin position="647"/>
        <end position="876"/>
    </location>
</feature>
<evidence type="ECO:0000313" key="6">
    <source>
        <dbReference type="Proteomes" id="UP000580250"/>
    </source>
</evidence>
<feature type="coiled-coil region" evidence="3">
    <location>
        <begin position="66"/>
        <end position="117"/>
    </location>
</feature>
<proteinExistence type="predicted"/>
<feature type="repeat" description="HEAT" evidence="2">
    <location>
        <begin position="894"/>
        <end position="932"/>
    </location>
</feature>
<protein>
    <recommendedName>
        <fullName evidence="4">TOG domain-containing protein</fullName>
    </recommendedName>
</protein>
<dbReference type="GO" id="GO:0006417">
    <property type="term" value="P:regulation of translation"/>
    <property type="evidence" value="ECO:0007669"/>
    <property type="project" value="TreeGrafter"/>
</dbReference>
<evidence type="ECO:0000256" key="3">
    <source>
        <dbReference type="SAM" id="Coils"/>
    </source>
</evidence>
<dbReference type="GO" id="GO:0034198">
    <property type="term" value="P:cellular response to amino acid starvation"/>
    <property type="evidence" value="ECO:0007669"/>
    <property type="project" value="TreeGrafter"/>
</dbReference>
<dbReference type="OrthoDB" id="5148094at2759"/>
<feature type="repeat" description="HEAT" evidence="2">
    <location>
        <begin position="936"/>
        <end position="973"/>
    </location>
</feature>
<evidence type="ECO:0000259" key="4">
    <source>
        <dbReference type="SMART" id="SM01349"/>
    </source>
</evidence>
<dbReference type="PANTHER" id="PTHR23346:SF7">
    <property type="entry name" value="STALLED RIBOSOME SENSOR GCN1"/>
    <property type="match status" value="1"/>
</dbReference>
<evidence type="ECO:0000256" key="1">
    <source>
        <dbReference type="ARBA" id="ARBA00022737"/>
    </source>
</evidence>
<dbReference type="GO" id="GO:0019887">
    <property type="term" value="F:protein kinase regulator activity"/>
    <property type="evidence" value="ECO:0007669"/>
    <property type="project" value="TreeGrafter"/>
</dbReference>
<evidence type="ECO:0000256" key="2">
    <source>
        <dbReference type="PROSITE-ProRule" id="PRU00103"/>
    </source>
</evidence>
<dbReference type="InterPro" id="IPR057546">
    <property type="entry name" value="HEAT_GCN1"/>
</dbReference>
<dbReference type="Proteomes" id="UP000580250">
    <property type="component" value="Unassembled WGS sequence"/>
</dbReference>
<dbReference type="PROSITE" id="PS50077">
    <property type="entry name" value="HEAT_REPEAT"/>
    <property type="match status" value="2"/>
</dbReference>
<dbReference type="InterPro" id="IPR011989">
    <property type="entry name" value="ARM-like"/>
</dbReference>
<dbReference type="InterPro" id="IPR016024">
    <property type="entry name" value="ARM-type_fold"/>
</dbReference>
<sequence length="1713" mass="191832">MSSDSELWKKASEAFKSIDIQKYLNVEERQLKIYETAEGTLFNQEVIEKNADIIEIPKNIKRDYSFASYKDQLADLQLRKEIADKNRKAGILTEKQKKAVELELKNEEEIRKSLKQLHDLFEGKVKLLFMACKKEPQFALAYINLFYDYIVPLIKSPLVAKIAVRGYLSYRDAIFEVTSDDLYKLISHATLRVLDSKILMDHWCEISMEEQIRQSFHLLSSSCFLYLNLLEEEEEEGEEGNENLEEEEDEIEIKITGAKLAFLLPFFEQFLKKTPEKFDVDLRIKVAKFLQNAVNNKFIKPEELTSPPLLKLASLLVDCICLDSSIEYINDLKTTLNQFLDMFNSNKELTNTKDVELINFFKNINLHIFDDNVLKRIAILKAINSISPLLKLTFENNKELFQSFIRDIYLSKHDSNLECSQNACNCWENLEFNLSPTFYKTLLLYLHDDKKLKREDAGKSMQSLANLFPLEVDGMLKQMGILYKQFEKFQPAQFDSVGRKIKEESDPYEKREGIATGIFLITDSLVSPQQIMSLLHLVVPDGLNDRAETCRNLMRNAAAKAIQNHGSEMVDTLFPFIEEQLNKLTKEAKNDNLRQGLVVLIGTLAQYLKEDNAKVRKIVARLIEALSTPSQQVQESVAGCLPALIPSLKNDASTLIENMFMLLTSAESYGERRGAAYGIGSIIKGLGVASIKQMNINSRLKDMLAQKQKPLFREGALLCIEILCSTVGKLFEPYLVHLLPDLLTAFGDTSEAVRRTADDTAKAMMRSLSAHGVKLLLPSLLKGLDDDSWRTKCASAELLGAMSNCAPRQLSTSLPAIVPKLCEALTDTHGKVQKTSERALKQIAQVIQNPECLAISPHLIQALADPPGKTSSCLQTIVNNKFVHYIDSPSLALMMPIIYRALADRNTEAKRMAAQVLSNIYSLVDNKDMEPYLDSLIPGLKKALCDPVPEVRTVASKAMGAIVQYSAPATSEKIQADIMPWLKENLVSESSSVDRQGAAQGLSELIAAIGGDFLEQNLPGVIKITESATTEPYIRDGYILLYIYLPIALGEKFAPFIGKIIPSILQALADETEYLRESALRAGNRLITVYSNHARKLLLPQLQAALIYQNWRIRQASVKLIGDFLFNISGVSGKMTSETAGEDDTMGSEAVNKAIVRCIGQRSRDELLAGIYLVRYDVSLAVRQVASHVWKVIVSNTPRTLKDIMRPLFELLLHCLSSSIEDQQQMSVRCLSEIVKKMGERVLAVILPILEDRLKNGGADDRRGVALALGEIINNTHREIIETYSINFITSIRTCLSDTDKSVREAAAKTFVTFYGMQTSNYCVEKIVGPLFDEFNLNNQPHILDGLCSIMEGGGQCGRQLFSSILPKLSKPPVNSLAICRLAICTDALKRNMREVMAALLCDKLNVDMEEHVQNCIPVLFSVDAEEDIRAMLSCLLKSISNQKNALTAVTLLKEFIENNEDEFSPEQLDLLVSGFISLYNQQDSDVISLVIDTFNSLNKQLETSELIELVLVLKRALKSLHLDVKNAKNEYANILCIPKGWKPLIVILREGILAGSVEIKEVAANCITQAIQLSDENGLKPHVVNVAGPLIRVLGEKQPVPVKIAAINGLNKLLEKMPLLLKTFLPQMQSVFIKIIQDSTSPNLRQLAAQGIRHLLTFHTKPENLLKELNKLKEFEIIDNGGGGGGESGVEKIDLRTDKLLNELINQVENIL</sequence>
<comment type="caution">
    <text evidence="5">The sequence shown here is derived from an EMBL/GenBank/DDBJ whole genome shotgun (WGS) entry which is preliminary data.</text>
</comment>
<keyword evidence="1" id="KW-0677">Repeat</keyword>
<dbReference type="EMBL" id="CAJEWN010000022">
    <property type="protein sequence ID" value="CAD2138834.1"/>
    <property type="molecule type" value="Genomic_DNA"/>
</dbReference>
<dbReference type="InterPro" id="IPR034085">
    <property type="entry name" value="TOG"/>
</dbReference>
<dbReference type="SMART" id="SM01349">
    <property type="entry name" value="TOG"/>
    <property type="match status" value="1"/>
</dbReference>
<dbReference type="Gene3D" id="1.25.10.10">
    <property type="entry name" value="Leucine-rich Repeat Variant"/>
    <property type="match status" value="5"/>
</dbReference>
<dbReference type="GO" id="GO:0000226">
    <property type="term" value="P:microtubule cytoskeleton organization"/>
    <property type="evidence" value="ECO:0007669"/>
    <property type="project" value="UniProtKB-ARBA"/>
</dbReference>